<feature type="compositionally biased region" description="Acidic residues" evidence="1">
    <location>
        <begin position="20"/>
        <end position="30"/>
    </location>
</feature>
<name>A0A0B8MYC9_TALPI</name>
<evidence type="ECO:0000313" key="2">
    <source>
        <dbReference type="EMBL" id="GAM42095.1"/>
    </source>
</evidence>
<feature type="region of interest" description="Disordered" evidence="1">
    <location>
        <begin position="1"/>
        <end position="129"/>
    </location>
</feature>
<dbReference type="EMBL" id="DF933839">
    <property type="protein sequence ID" value="GAM42095.1"/>
    <property type="molecule type" value="Genomic_DNA"/>
</dbReference>
<sequence>MMHTKTGPDNKPIELGSMDQWDESESEDISSETMQPTTAKPNVRSSAARATSHHPLSTDNPSAKTTKLAVNNTNIRQPETQGIGPANQNATAGSNASGPQSEAKGSLKRVHDSGSEDPPSPRSITPYDADETERVEYGLFSNFPRIKFHHAYTIAEDRWASEVRYAESRLARKARPFTEIENMWEQYLKYAKRLRRRARKPGYRSRNAYLETQKSFMLVFAMSITPRMLCDYVQRIKGAERKIFFEALIRINGGKLLHKK</sequence>
<keyword evidence="3" id="KW-1185">Reference proteome</keyword>
<proteinExistence type="predicted"/>
<evidence type="ECO:0000313" key="3">
    <source>
        <dbReference type="Proteomes" id="UP000053095"/>
    </source>
</evidence>
<accession>A0A0B8MYC9</accession>
<organism evidence="2 3">
    <name type="scientific">Talaromyces pinophilus</name>
    <name type="common">Penicillium pinophilum</name>
    <dbReference type="NCBI Taxonomy" id="128442"/>
    <lineage>
        <taxon>Eukaryota</taxon>
        <taxon>Fungi</taxon>
        <taxon>Dikarya</taxon>
        <taxon>Ascomycota</taxon>
        <taxon>Pezizomycotina</taxon>
        <taxon>Eurotiomycetes</taxon>
        <taxon>Eurotiomycetidae</taxon>
        <taxon>Eurotiales</taxon>
        <taxon>Trichocomaceae</taxon>
        <taxon>Talaromyces</taxon>
        <taxon>Talaromyces sect. Talaromyces</taxon>
    </lineage>
</organism>
<feature type="compositionally biased region" description="Basic and acidic residues" evidence="1">
    <location>
        <begin position="1"/>
        <end position="12"/>
    </location>
</feature>
<reference evidence="3" key="1">
    <citation type="journal article" date="2015" name="Genome Announc.">
        <title>Draft genome sequence of Talaromyces cellulolyticus strain Y-94, a source of lignocellulosic biomass-degrading enzymes.</title>
        <authorList>
            <person name="Fujii T."/>
            <person name="Koike H."/>
            <person name="Sawayama S."/>
            <person name="Yano S."/>
            <person name="Inoue H."/>
        </authorList>
    </citation>
    <scope>NUCLEOTIDE SEQUENCE [LARGE SCALE GENOMIC DNA]</scope>
    <source>
        <strain evidence="3">Y-94</strain>
    </source>
</reference>
<protein>
    <submittedName>
        <fullName evidence="2">Uncharacterized protein</fullName>
    </submittedName>
</protein>
<dbReference type="Proteomes" id="UP000053095">
    <property type="component" value="Unassembled WGS sequence"/>
</dbReference>
<gene>
    <name evidence="2" type="ORF">TCE0_043r15755</name>
</gene>
<feature type="compositionally biased region" description="Polar residues" evidence="1">
    <location>
        <begin position="33"/>
        <end position="100"/>
    </location>
</feature>
<evidence type="ECO:0000256" key="1">
    <source>
        <dbReference type="SAM" id="MobiDB-lite"/>
    </source>
</evidence>
<dbReference type="AlphaFoldDB" id="A0A0B8MYC9"/>